<feature type="region of interest" description="Disordered" evidence="1">
    <location>
        <begin position="1"/>
        <end position="30"/>
    </location>
</feature>
<dbReference type="GO" id="GO:0043564">
    <property type="term" value="C:Ku70:Ku80 complex"/>
    <property type="evidence" value="ECO:0007669"/>
    <property type="project" value="TreeGrafter"/>
</dbReference>
<proteinExistence type="predicted"/>
<dbReference type="EMBL" id="WNYA01000009">
    <property type="protein sequence ID" value="KAG8556673.1"/>
    <property type="molecule type" value="Genomic_DNA"/>
</dbReference>
<keyword evidence="4" id="KW-1185">Reference proteome</keyword>
<dbReference type="GO" id="GO:0006303">
    <property type="term" value="P:double-strand break repair via nonhomologous end joining"/>
    <property type="evidence" value="ECO:0007669"/>
    <property type="project" value="TreeGrafter"/>
</dbReference>
<dbReference type="InterPro" id="IPR005161">
    <property type="entry name" value="Ku_N"/>
</dbReference>
<evidence type="ECO:0000256" key="1">
    <source>
        <dbReference type="SAM" id="MobiDB-lite"/>
    </source>
</evidence>
<dbReference type="PANTHER" id="PTHR12604:SF2">
    <property type="entry name" value="X-RAY REPAIR CROSS-COMPLEMENTING PROTEIN 6"/>
    <property type="match status" value="1"/>
</dbReference>
<dbReference type="InterPro" id="IPR036465">
    <property type="entry name" value="vWFA_dom_sf"/>
</dbReference>
<dbReference type="SUPFAM" id="SSF53300">
    <property type="entry name" value="vWA-like"/>
    <property type="match status" value="1"/>
</dbReference>
<dbReference type="EMBL" id="WNYA01000009">
    <property type="protein sequence ID" value="KAG8556674.1"/>
    <property type="molecule type" value="Genomic_DNA"/>
</dbReference>
<evidence type="ECO:0000259" key="2">
    <source>
        <dbReference type="Pfam" id="PF03731"/>
    </source>
</evidence>
<evidence type="ECO:0000313" key="3">
    <source>
        <dbReference type="EMBL" id="KAG8556674.1"/>
    </source>
</evidence>
<feature type="compositionally biased region" description="Acidic residues" evidence="1">
    <location>
        <begin position="12"/>
        <end position="26"/>
    </location>
</feature>
<evidence type="ECO:0000313" key="4">
    <source>
        <dbReference type="Proteomes" id="UP000824782"/>
    </source>
</evidence>
<dbReference type="Proteomes" id="UP000824782">
    <property type="component" value="Unassembled WGS sequence"/>
</dbReference>
<comment type="caution">
    <text evidence="3">The sequence shown here is derived from an EMBL/GenBank/DDBJ whole genome shotgun (WGS) entry which is preliminary data.</text>
</comment>
<dbReference type="PANTHER" id="PTHR12604">
    <property type="entry name" value="KU AUTOANTIGEN DNA HELICASE"/>
    <property type="match status" value="1"/>
</dbReference>
<gene>
    <name evidence="3" type="ORF">GDO81_018165</name>
</gene>
<sequence>MPEWESYYAKGEEDEDEENEDGDAEPGEFRYGGRDSLIFLVDASKQMFKSTADDDLTPFDISLQCIRSVYTSKIISSDHDLLGLVFFGTRESKGSETFKHIYVLHDLDTPGMSL</sequence>
<reference evidence="3" key="1">
    <citation type="thesis" date="2020" institute="ProQuest LLC" country="789 East Eisenhower Parkway, Ann Arbor, MI, USA">
        <title>Comparative Genomics and Chromosome Evolution.</title>
        <authorList>
            <person name="Mudd A.B."/>
        </authorList>
    </citation>
    <scope>NUCLEOTIDE SEQUENCE</scope>
    <source>
        <strain evidence="3">237g6f4</strain>
        <tissue evidence="3">Blood</tissue>
    </source>
</reference>
<protein>
    <recommendedName>
        <fullName evidence="2">Ku70/Ku80 N-terminal alpha/beta domain-containing protein</fullName>
    </recommendedName>
</protein>
<dbReference type="Gene3D" id="3.40.50.410">
    <property type="entry name" value="von Willebrand factor, type A domain"/>
    <property type="match status" value="1"/>
</dbReference>
<dbReference type="EMBL" id="WNYA01000009">
    <property type="protein sequence ID" value="KAG8556675.1"/>
    <property type="molecule type" value="Genomic_DNA"/>
</dbReference>
<dbReference type="GO" id="GO:0042162">
    <property type="term" value="F:telomeric DNA binding"/>
    <property type="evidence" value="ECO:0007669"/>
    <property type="project" value="TreeGrafter"/>
</dbReference>
<dbReference type="GO" id="GO:0003690">
    <property type="term" value="F:double-stranded DNA binding"/>
    <property type="evidence" value="ECO:0007669"/>
    <property type="project" value="TreeGrafter"/>
</dbReference>
<accession>A0AAV7A4X9</accession>
<dbReference type="EMBL" id="WNYA01000009">
    <property type="protein sequence ID" value="KAG8556676.1"/>
    <property type="molecule type" value="Genomic_DNA"/>
</dbReference>
<feature type="domain" description="Ku70/Ku80 N-terminal alpha/beta" evidence="2">
    <location>
        <begin position="36"/>
        <end position="113"/>
    </location>
</feature>
<name>A0AAV7A4X9_ENGPU</name>
<organism evidence="3 4">
    <name type="scientific">Engystomops pustulosus</name>
    <name type="common">Tungara frog</name>
    <name type="synonym">Physalaemus pustulosus</name>
    <dbReference type="NCBI Taxonomy" id="76066"/>
    <lineage>
        <taxon>Eukaryota</taxon>
        <taxon>Metazoa</taxon>
        <taxon>Chordata</taxon>
        <taxon>Craniata</taxon>
        <taxon>Vertebrata</taxon>
        <taxon>Euteleostomi</taxon>
        <taxon>Amphibia</taxon>
        <taxon>Batrachia</taxon>
        <taxon>Anura</taxon>
        <taxon>Neobatrachia</taxon>
        <taxon>Hyloidea</taxon>
        <taxon>Leptodactylidae</taxon>
        <taxon>Leiuperinae</taxon>
        <taxon>Engystomops</taxon>
    </lineage>
</organism>
<dbReference type="Pfam" id="PF03731">
    <property type="entry name" value="Ku_N"/>
    <property type="match status" value="1"/>
</dbReference>
<dbReference type="GO" id="GO:0000723">
    <property type="term" value="P:telomere maintenance"/>
    <property type="evidence" value="ECO:0007669"/>
    <property type="project" value="TreeGrafter"/>
</dbReference>
<dbReference type="AlphaFoldDB" id="A0AAV7A4X9"/>